<protein>
    <submittedName>
        <fullName evidence="2">Uncharacterized protein</fullName>
    </submittedName>
</protein>
<dbReference type="EMBL" id="CP046400">
    <property type="protein sequence ID" value="QGY39671.1"/>
    <property type="molecule type" value="Genomic_DNA"/>
</dbReference>
<reference evidence="2 3" key="1">
    <citation type="submission" date="2019-11" db="EMBL/GenBank/DDBJ databases">
        <authorList>
            <person name="Zheng R.K."/>
            <person name="Sun C.M."/>
        </authorList>
    </citation>
    <scope>NUCLEOTIDE SEQUENCE [LARGE SCALE GENOMIC DNA]</scope>
    <source>
        <strain evidence="2 3">SRB007</strain>
    </source>
</reference>
<name>A0A6I6JC38_9BACT</name>
<evidence type="ECO:0000313" key="3">
    <source>
        <dbReference type="Proteomes" id="UP000428328"/>
    </source>
</evidence>
<keyword evidence="3" id="KW-1185">Reference proteome</keyword>
<accession>A0A6I6JC38</accession>
<evidence type="ECO:0000256" key="1">
    <source>
        <dbReference type="SAM" id="Phobius"/>
    </source>
</evidence>
<dbReference type="Proteomes" id="UP000428328">
    <property type="component" value="Chromosome"/>
</dbReference>
<feature type="transmembrane region" description="Helical" evidence="1">
    <location>
        <begin position="6"/>
        <end position="24"/>
    </location>
</feature>
<proteinExistence type="predicted"/>
<sequence>MTRLKSAIIVFVVLAGAILIAVNFDYTDTYVAKRFNKALKSGQYDHQQPFSLDAFLEYYDWDAVCVVRPGAGGDFKTRGKLPYRFKWDDGKHWALVFTKSYYVVAEIPFDRNDMEPPDDQHTGCYERWQAIVRILDKGGVPQLHFVE</sequence>
<dbReference type="KEGG" id="psel:GM415_05915"/>
<dbReference type="RefSeq" id="WP_158946896.1">
    <property type="nucleotide sequence ID" value="NZ_CP046400.1"/>
</dbReference>
<keyword evidence="1" id="KW-1133">Transmembrane helix</keyword>
<keyword evidence="1" id="KW-0472">Membrane</keyword>
<dbReference type="AlphaFoldDB" id="A0A6I6JC38"/>
<evidence type="ECO:0000313" key="2">
    <source>
        <dbReference type="EMBL" id="QGY39671.1"/>
    </source>
</evidence>
<gene>
    <name evidence="2" type="ORF">GM415_05915</name>
</gene>
<keyword evidence="1" id="KW-0812">Transmembrane</keyword>
<organism evidence="2 3">
    <name type="scientific">Pseudodesulfovibrio cashew</name>
    <dbReference type="NCBI Taxonomy" id="2678688"/>
    <lineage>
        <taxon>Bacteria</taxon>
        <taxon>Pseudomonadati</taxon>
        <taxon>Thermodesulfobacteriota</taxon>
        <taxon>Desulfovibrionia</taxon>
        <taxon>Desulfovibrionales</taxon>
        <taxon>Desulfovibrionaceae</taxon>
    </lineage>
</organism>